<comment type="caution">
    <text evidence="5">The sequence shown here is derived from an EMBL/GenBank/DDBJ whole genome shotgun (WGS) entry which is preliminary data.</text>
</comment>
<dbReference type="GO" id="GO:0000287">
    <property type="term" value="F:magnesium ion binding"/>
    <property type="evidence" value="ECO:0007669"/>
    <property type="project" value="InterPro"/>
</dbReference>
<protein>
    <submittedName>
        <fullName evidence="5">Uncharacterized protein</fullName>
    </submittedName>
</protein>
<dbReference type="GO" id="GO:0008897">
    <property type="term" value="F:holo-[acyl-carrier-protein] synthase activity"/>
    <property type="evidence" value="ECO:0007669"/>
    <property type="project" value="InterPro"/>
</dbReference>
<reference evidence="6" key="1">
    <citation type="submission" date="2018-08" db="EMBL/GenBank/DDBJ databases">
        <authorList>
            <person name="Liu Z.-W."/>
            <person name="Du Z.-J."/>
        </authorList>
    </citation>
    <scope>NUCLEOTIDE SEQUENCE [LARGE SCALE GENOMIC DNA]</scope>
    <source>
        <strain evidence="6">H4X</strain>
    </source>
</reference>
<accession>A0A3D8KYT4</accession>
<sequence length="210" mass="24964">MIHVFYYKSTALHPRYDFYLHQLPLRYQEQILRFRDRRDAERSLFGKLLLLKGLHFLGLSEYKLTELRYTNFQRPYFNESLDFNIAHSGDYIVCAISKTVKVGIDVEKIRPTILHDFRTQFTTDEWSEITTSDDTLKAFYTLWTQKEATIKAFGEGLSIPLKKIQIANGKAIWDDKILYLFPLRLNQTHLSYLATYKENPQIEMHHTIFE</sequence>
<evidence type="ECO:0000313" key="5">
    <source>
        <dbReference type="EMBL" id="RDV10384.1"/>
    </source>
</evidence>
<feature type="domain" description="4'-phosphopantetheinyl transferase N-terminal" evidence="4">
    <location>
        <begin position="15"/>
        <end position="96"/>
    </location>
</feature>
<evidence type="ECO:0000313" key="6">
    <source>
        <dbReference type="Proteomes" id="UP000256708"/>
    </source>
</evidence>
<evidence type="ECO:0000256" key="2">
    <source>
        <dbReference type="ARBA" id="ARBA00022679"/>
    </source>
</evidence>
<dbReference type="EMBL" id="QRGR01000060">
    <property type="protein sequence ID" value="RDV10384.1"/>
    <property type="molecule type" value="Genomic_DNA"/>
</dbReference>
<gene>
    <name evidence="5" type="ORF">DXT99_26395</name>
</gene>
<dbReference type="Gene3D" id="3.90.470.20">
    <property type="entry name" value="4'-phosphopantetheinyl transferase domain"/>
    <property type="match status" value="1"/>
</dbReference>
<dbReference type="PANTHER" id="PTHR12215:SF10">
    <property type="entry name" value="L-AMINOADIPATE-SEMIALDEHYDE DEHYDROGENASE-PHOSPHOPANTETHEINYL TRANSFERASE"/>
    <property type="match status" value="1"/>
</dbReference>
<dbReference type="AlphaFoldDB" id="A0A3D8KYT4"/>
<dbReference type="InterPro" id="IPR050559">
    <property type="entry name" value="P-Pant_transferase_sf"/>
</dbReference>
<dbReference type="Proteomes" id="UP000256708">
    <property type="component" value="Unassembled WGS sequence"/>
</dbReference>
<dbReference type="GO" id="GO:0005829">
    <property type="term" value="C:cytosol"/>
    <property type="evidence" value="ECO:0007669"/>
    <property type="project" value="TreeGrafter"/>
</dbReference>
<dbReference type="InterPro" id="IPR055066">
    <property type="entry name" value="AASDHPPT_N"/>
</dbReference>
<comment type="similarity">
    <text evidence="1">Belongs to the P-Pant transferase superfamily. Gsp/Sfp/HetI/AcpT family.</text>
</comment>
<dbReference type="GO" id="GO:0019878">
    <property type="term" value="P:lysine biosynthetic process via aminoadipic acid"/>
    <property type="evidence" value="ECO:0007669"/>
    <property type="project" value="TreeGrafter"/>
</dbReference>
<keyword evidence="2" id="KW-0808">Transferase</keyword>
<keyword evidence="6" id="KW-1185">Reference proteome</keyword>
<dbReference type="InterPro" id="IPR037143">
    <property type="entry name" value="4-PPantetheinyl_Trfase_dom_sf"/>
</dbReference>
<dbReference type="RefSeq" id="WP_115568596.1">
    <property type="nucleotide sequence ID" value="NZ_QRGR01000060.1"/>
</dbReference>
<dbReference type="Pfam" id="PF01648">
    <property type="entry name" value="ACPS"/>
    <property type="match status" value="1"/>
</dbReference>
<dbReference type="PANTHER" id="PTHR12215">
    <property type="entry name" value="PHOSPHOPANTETHEINE TRANSFERASE"/>
    <property type="match status" value="1"/>
</dbReference>
<dbReference type="InterPro" id="IPR008278">
    <property type="entry name" value="4-PPantetheinyl_Trfase_dom"/>
</dbReference>
<name>A0A3D8KYT4_9BACT</name>
<evidence type="ECO:0000259" key="4">
    <source>
        <dbReference type="Pfam" id="PF22624"/>
    </source>
</evidence>
<dbReference type="OrthoDB" id="9808281at2"/>
<dbReference type="Pfam" id="PF22624">
    <property type="entry name" value="AASDHPPT_N"/>
    <property type="match status" value="1"/>
</dbReference>
<dbReference type="SUPFAM" id="SSF56214">
    <property type="entry name" value="4'-phosphopantetheinyl transferase"/>
    <property type="match status" value="2"/>
</dbReference>
<evidence type="ECO:0000256" key="1">
    <source>
        <dbReference type="ARBA" id="ARBA00010990"/>
    </source>
</evidence>
<proteinExistence type="inferred from homology"/>
<evidence type="ECO:0000259" key="3">
    <source>
        <dbReference type="Pfam" id="PF01648"/>
    </source>
</evidence>
<feature type="domain" description="4'-phosphopantetheinyl transferase" evidence="3">
    <location>
        <begin position="102"/>
        <end position="168"/>
    </location>
</feature>
<organism evidence="5 6">
    <name type="scientific">Pontibacter diazotrophicus</name>
    <dbReference type="NCBI Taxonomy" id="1400979"/>
    <lineage>
        <taxon>Bacteria</taxon>
        <taxon>Pseudomonadati</taxon>
        <taxon>Bacteroidota</taxon>
        <taxon>Cytophagia</taxon>
        <taxon>Cytophagales</taxon>
        <taxon>Hymenobacteraceae</taxon>
        <taxon>Pontibacter</taxon>
    </lineage>
</organism>